<dbReference type="InterPro" id="IPR015943">
    <property type="entry name" value="WD40/YVTN_repeat-like_dom_sf"/>
</dbReference>
<evidence type="ECO:0000313" key="2">
    <source>
        <dbReference type="EMBL" id="CCA20007.1"/>
    </source>
</evidence>
<evidence type="ECO:0000256" key="1">
    <source>
        <dbReference type="SAM" id="MobiDB-lite"/>
    </source>
</evidence>
<dbReference type="InterPro" id="IPR036322">
    <property type="entry name" value="WD40_repeat_dom_sf"/>
</dbReference>
<reference evidence="2" key="1">
    <citation type="journal article" date="2011" name="PLoS Biol.">
        <title>Gene gain and loss during evolution of obligate parasitism in the white rust pathogen of Arabidopsis thaliana.</title>
        <authorList>
            <person name="Kemen E."/>
            <person name="Gardiner A."/>
            <person name="Schultz-Larsen T."/>
            <person name="Kemen A.C."/>
            <person name="Balmuth A.L."/>
            <person name="Robert-Seilaniantz A."/>
            <person name="Bailey K."/>
            <person name="Holub E."/>
            <person name="Studholme D.J."/>
            <person name="Maclean D."/>
            <person name="Jones J.D."/>
        </authorList>
    </citation>
    <scope>NUCLEOTIDE SEQUENCE</scope>
</reference>
<accession>F0WFM5</accession>
<protein>
    <submittedName>
        <fullName evidence="2">Uncharacterized protein AlNc14C84G5409</fullName>
    </submittedName>
</protein>
<dbReference type="AlphaFoldDB" id="F0WFM5"/>
<proteinExistence type="predicted"/>
<reference evidence="2" key="2">
    <citation type="submission" date="2011-02" db="EMBL/GenBank/DDBJ databases">
        <authorList>
            <person name="MacLean D."/>
        </authorList>
    </citation>
    <scope>NUCLEOTIDE SEQUENCE</scope>
</reference>
<name>F0WFM5_9STRA</name>
<gene>
    <name evidence="2" type="primary">AlNc14C84G5409</name>
    <name evidence="2" type="ORF">ALNC14_061500</name>
</gene>
<sequence length="535" mass="58815">MRKKAETKWKFALGFDFALSKMEENSLVSDAIEEACGNAAEVKECSVADEQESIWAPILNDKDLQSDFLEDISPTQSQDANLDAIAVGILESWTTFDKQLVESLSAYSNGNNLSIETPTPLDPPARTEQVEDGENPVDATLLEISSSDRNLAETKDATEWKECVAAIPQVAAPNIFSIINPFDYGQQIQQRKPPSFVVSFRDQTSPIPLALSKPAIREDGLLLVGTEASTYTTSLPTYQHQMMATNYRTPTHLTNVAIAGEVRDLNWVNQNIVAAAVGKDIHFYHVDLHASLASCQLMAGSSIMVHSDAIREIATSRSIGPYLLTGGFDETVCVSDLRSLGGKTSNSLLIKYDAFDVVSSVRWSLTEGQLSWTTDGGDFQLADVRLRTAQIQTALSKCWNVHLFGGLFAHEYLDPFKVALGFEMGQMLILDTRMPRLQTGHYHLLSSPLLSNGELQRSRCMPKTLALFGMGSFAFAETNSIANLCEESRFSLPNETYVKGAFQDHNCKTSGDFSFDNDSLLGVSDNRGIVSVYQV</sequence>
<dbReference type="EMBL" id="FR824129">
    <property type="protein sequence ID" value="CCA20007.1"/>
    <property type="molecule type" value="Genomic_DNA"/>
</dbReference>
<organism evidence="2">
    <name type="scientific">Albugo laibachii Nc14</name>
    <dbReference type="NCBI Taxonomy" id="890382"/>
    <lineage>
        <taxon>Eukaryota</taxon>
        <taxon>Sar</taxon>
        <taxon>Stramenopiles</taxon>
        <taxon>Oomycota</taxon>
        <taxon>Peronosporomycetes</taxon>
        <taxon>Albuginales</taxon>
        <taxon>Albuginaceae</taxon>
        <taxon>Albugo</taxon>
    </lineage>
</organism>
<dbReference type="Gene3D" id="2.130.10.10">
    <property type="entry name" value="YVTN repeat-like/Quinoprotein amine dehydrogenase"/>
    <property type="match status" value="1"/>
</dbReference>
<dbReference type="SUPFAM" id="SSF50978">
    <property type="entry name" value="WD40 repeat-like"/>
    <property type="match status" value="1"/>
</dbReference>
<feature type="region of interest" description="Disordered" evidence="1">
    <location>
        <begin position="112"/>
        <end position="136"/>
    </location>
</feature>
<dbReference type="HOGENOM" id="CLU_038218_0_0_1"/>